<accession>A0A0A8YWH4</accession>
<reference evidence="1" key="1">
    <citation type="submission" date="2014-09" db="EMBL/GenBank/DDBJ databases">
        <authorList>
            <person name="Magalhaes I.L.F."/>
            <person name="Oliveira U."/>
            <person name="Santos F.R."/>
            <person name="Vidigal T.H.D.A."/>
            <person name="Brescovit A.D."/>
            <person name="Santos A.J."/>
        </authorList>
    </citation>
    <scope>NUCLEOTIDE SEQUENCE</scope>
    <source>
        <tissue evidence="1">Shoot tissue taken approximately 20 cm above the soil surface</tissue>
    </source>
</reference>
<reference evidence="1" key="2">
    <citation type="journal article" date="2015" name="Data Brief">
        <title>Shoot transcriptome of the giant reed, Arundo donax.</title>
        <authorList>
            <person name="Barrero R.A."/>
            <person name="Guerrero F.D."/>
            <person name="Moolhuijzen P."/>
            <person name="Goolsby J.A."/>
            <person name="Tidwell J."/>
            <person name="Bellgard S.E."/>
            <person name="Bellgard M.I."/>
        </authorList>
    </citation>
    <scope>NUCLEOTIDE SEQUENCE</scope>
    <source>
        <tissue evidence="1">Shoot tissue taken approximately 20 cm above the soil surface</tissue>
    </source>
</reference>
<protein>
    <submittedName>
        <fullName evidence="1">Uncharacterized protein</fullName>
    </submittedName>
</protein>
<organism evidence="1">
    <name type="scientific">Arundo donax</name>
    <name type="common">Giant reed</name>
    <name type="synonym">Donax arundinaceus</name>
    <dbReference type="NCBI Taxonomy" id="35708"/>
    <lineage>
        <taxon>Eukaryota</taxon>
        <taxon>Viridiplantae</taxon>
        <taxon>Streptophyta</taxon>
        <taxon>Embryophyta</taxon>
        <taxon>Tracheophyta</taxon>
        <taxon>Spermatophyta</taxon>
        <taxon>Magnoliopsida</taxon>
        <taxon>Liliopsida</taxon>
        <taxon>Poales</taxon>
        <taxon>Poaceae</taxon>
        <taxon>PACMAD clade</taxon>
        <taxon>Arundinoideae</taxon>
        <taxon>Arundineae</taxon>
        <taxon>Arundo</taxon>
    </lineage>
</organism>
<evidence type="ECO:0000313" key="1">
    <source>
        <dbReference type="EMBL" id="JAD26952.1"/>
    </source>
</evidence>
<sequence>MCNNRSSNDCIRQVIPHCCWFCLWRSARSRLFSYLSLLISSSSSRRSDSANGPFTRVCNEWLCTGLRRWMFFRRCVCPLTKSSLANSHISGSIFRKP</sequence>
<dbReference type="AlphaFoldDB" id="A0A0A8YWH4"/>
<name>A0A0A8YWH4_ARUDO</name>
<proteinExistence type="predicted"/>
<dbReference type="EMBL" id="GBRH01270943">
    <property type="protein sequence ID" value="JAD26952.1"/>
    <property type="molecule type" value="Transcribed_RNA"/>
</dbReference>